<gene>
    <name evidence="3" type="ORF">A3B85_03325</name>
</gene>
<evidence type="ECO:0000313" key="4">
    <source>
        <dbReference type="Proteomes" id="UP000178374"/>
    </source>
</evidence>
<dbReference type="CDD" id="cd06223">
    <property type="entry name" value="PRTases_typeI"/>
    <property type="match status" value="1"/>
</dbReference>
<dbReference type="InterPro" id="IPR029057">
    <property type="entry name" value="PRTase-like"/>
</dbReference>
<sequence length="216" mass="24750">MSFLSAILDLVFPTYCLSCSKSGTFLCVKCLLDSPPAERESANWIFPIFDYRYPPIKKAVWFLKYKGKKLLASVFAEVVYGRILEELSDLSIMENFTDIILIPIPLSSDRYRERGFNQAELICKELTKLDNNVNFKLENNILIKIKDTKHQARIENRSERLKNIIDSFVVKNTEKIKNKNIILIDDVTTTGATLSEARKILKRAGARKIIAFTVAH</sequence>
<dbReference type="PANTHER" id="PTHR47505:SF1">
    <property type="entry name" value="DNA UTILIZATION PROTEIN YHGH"/>
    <property type="match status" value="1"/>
</dbReference>
<dbReference type="InterPro" id="IPR051910">
    <property type="entry name" value="ComF/GntX_DNA_util-trans"/>
</dbReference>
<reference evidence="3 4" key="1">
    <citation type="journal article" date="2016" name="Nat. Commun.">
        <title>Thousands of microbial genomes shed light on interconnected biogeochemical processes in an aquifer system.</title>
        <authorList>
            <person name="Anantharaman K."/>
            <person name="Brown C.T."/>
            <person name="Hug L.A."/>
            <person name="Sharon I."/>
            <person name="Castelle C.J."/>
            <person name="Probst A.J."/>
            <person name="Thomas B.C."/>
            <person name="Singh A."/>
            <person name="Wilkins M.J."/>
            <person name="Karaoz U."/>
            <person name="Brodie E.L."/>
            <person name="Williams K.H."/>
            <person name="Hubbard S.S."/>
            <person name="Banfield J.F."/>
        </authorList>
    </citation>
    <scope>NUCLEOTIDE SEQUENCE [LARGE SCALE GENOMIC DNA]</scope>
</reference>
<dbReference type="PANTHER" id="PTHR47505">
    <property type="entry name" value="DNA UTILIZATION PROTEIN YHGH"/>
    <property type="match status" value="1"/>
</dbReference>
<dbReference type="Proteomes" id="UP000178374">
    <property type="component" value="Unassembled WGS sequence"/>
</dbReference>
<dbReference type="AlphaFoldDB" id="A0A1F6W7V9"/>
<organism evidence="3 4">
    <name type="scientific">Candidatus Nomurabacteria bacterium RIFCSPHIGHO2_02_FULL_37_13</name>
    <dbReference type="NCBI Taxonomy" id="1801750"/>
    <lineage>
        <taxon>Bacteria</taxon>
        <taxon>Candidatus Nomuraibacteriota</taxon>
    </lineage>
</organism>
<dbReference type="SUPFAM" id="SSF53271">
    <property type="entry name" value="PRTase-like"/>
    <property type="match status" value="1"/>
</dbReference>
<dbReference type="Pfam" id="PF00156">
    <property type="entry name" value="Pribosyltran"/>
    <property type="match status" value="1"/>
</dbReference>
<comment type="similarity">
    <text evidence="1">Belongs to the ComF/GntX family.</text>
</comment>
<dbReference type="InterPro" id="IPR000836">
    <property type="entry name" value="PRTase_dom"/>
</dbReference>
<dbReference type="STRING" id="1801750.A3B85_03325"/>
<accession>A0A1F6W7V9</accession>
<evidence type="ECO:0000256" key="1">
    <source>
        <dbReference type="ARBA" id="ARBA00008007"/>
    </source>
</evidence>
<name>A0A1F6W7V9_9BACT</name>
<dbReference type="EMBL" id="MFUA01000002">
    <property type="protein sequence ID" value="OGI77765.1"/>
    <property type="molecule type" value="Genomic_DNA"/>
</dbReference>
<evidence type="ECO:0000313" key="3">
    <source>
        <dbReference type="EMBL" id="OGI77765.1"/>
    </source>
</evidence>
<comment type="caution">
    <text evidence="3">The sequence shown here is derived from an EMBL/GenBank/DDBJ whole genome shotgun (WGS) entry which is preliminary data.</text>
</comment>
<feature type="domain" description="Phosphoribosyltransferase" evidence="2">
    <location>
        <begin position="159"/>
        <end position="214"/>
    </location>
</feature>
<dbReference type="Gene3D" id="3.40.50.2020">
    <property type="match status" value="1"/>
</dbReference>
<evidence type="ECO:0000259" key="2">
    <source>
        <dbReference type="Pfam" id="PF00156"/>
    </source>
</evidence>
<protein>
    <recommendedName>
        <fullName evidence="2">Phosphoribosyltransferase domain-containing protein</fullName>
    </recommendedName>
</protein>
<proteinExistence type="inferred from homology"/>